<comment type="caution">
    <text evidence="3">The sequence shown here is derived from an EMBL/GenBank/DDBJ whole genome shotgun (WGS) entry which is preliminary data.</text>
</comment>
<evidence type="ECO:0000313" key="3">
    <source>
        <dbReference type="EMBL" id="MCZ4551793.1"/>
    </source>
</evidence>
<dbReference type="Proteomes" id="UP001067235">
    <property type="component" value="Unassembled WGS sequence"/>
</dbReference>
<keyword evidence="4" id="KW-1185">Reference proteome</keyword>
<evidence type="ECO:0000259" key="2">
    <source>
        <dbReference type="Pfam" id="PF04230"/>
    </source>
</evidence>
<name>A0ABT4MXS6_GORRU</name>
<keyword evidence="1" id="KW-0472">Membrane</keyword>
<evidence type="ECO:0000313" key="4">
    <source>
        <dbReference type="Proteomes" id="UP001067235"/>
    </source>
</evidence>
<dbReference type="Pfam" id="PF04230">
    <property type="entry name" value="PS_pyruv_trans"/>
    <property type="match status" value="1"/>
</dbReference>
<dbReference type="PANTHER" id="PTHR36836:SF1">
    <property type="entry name" value="COLANIC ACID BIOSYNTHESIS PROTEIN WCAK"/>
    <property type="match status" value="1"/>
</dbReference>
<keyword evidence="1" id="KW-1133">Transmembrane helix</keyword>
<dbReference type="GO" id="GO:0016740">
    <property type="term" value="F:transferase activity"/>
    <property type="evidence" value="ECO:0007669"/>
    <property type="project" value="UniProtKB-KW"/>
</dbReference>
<evidence type="ECO:0000256" key="1">
    <source>
        <dbReference type="SAM" id="Phobius"/>
    </source>
</evidence>
<feature type="transmembrane region" description="Helical" evidence="1">
    <location>
        <begin position="9"/>
        <end position="28"/>
    </location>
</feature>
<gene>
    <name evidence="3" type="ORF">O4213_17520</name>
</gene>
<keyword evidence="1" id="KW-0812">Transmembrane</keyword>
<dbReference type="PANTHER" id="PTHR36836">
    <property type="entry name" value="COLANIC ACID BIOSYNTHESIS PROTEIN WCAK"/>
    <property type="match status" value="1"/>
</dbReference>
<accession>A0ABT4MXS6</accession>
<feature type="domain" description="Polysaccharide pyruvyl transferase" evidence="2">
    <location>
        <begin position="92"/>
        <end position="343"/>
    </location>
</feature>
<protein>
    <submittedName>
        <fullName evidence="3">Polysaccharide pyruvyl transferase family protein</fullName>
    </submittedName>
</protein>
<organism evidence="3 4">
    <name type="scientific">Gordonia rubripertincta</name>
    <name type="common">Rhodococcus corallinus</name>
    <dbReference type="NCBI Taxonomy" id="36822"/>
    <lineage>
        <taxon>Bacteria</taxon>
        <taxon>Bacillati</taxon>
        <taxon>Actinomycetota</taxon>
        <taxon>Actinomycetes</taxon>
        <taxon>Mycobacteriales</taxon>
        <taxon>Gordoniaceae</taxon>
        <taxon>Gordonia</taxon>
    </lineage>
</organism>
<proteinExistence type="predicted"/>
<keyword evidence="3" id="KW-0808">Transferase</keyword>
<reference evidence="3" key="1">
    <citation type="submission" date="2022-12" db="EMBL/GenBank/DDBJ databases">
        <authorList>
            <person name="Krivoruchko A.V."/>
            <person name="Elkin A."/>
        </authorList>
    </citation>
    <scope>NUCLEOTIDE SEQUENCE</scope>
    <source>
        <strain evidence="3">IEGM 1388</strain>
    </source>
</reference>
<dbReference type="InterPro" id="IPR007345">
    <property type="entry name" value="Polysacch_pyruvyl_Trfase"/>
</dbReference>
<dbReference type="EMBL" id="JAPWIE010000005">
    <property type="protein sequence ID" value="MCZ4551793.1"/>
    <property type="molecule type" value="Genomic_DNA"/>
</dbReference>
<sequence>MRNFYSTRIFFRFLWLINSIAIALGFRLSRTAIEPARVCIVPPPGSGNIGDQALFESVLWNTTGPATVYVRSFDDFRLPEWVERDRVEWKMAPHLLYSGGLRHVLAMGKLGLAARRYSSVYVVGADIMDGAYNPRASLNRWNLASSLGVRGIRSVVLGFSWNAAPNPSSLAALKEASLNCEVWVRDPASYERVVRDGVTSARLCADIVFRHPVSASRHVANEPTPSIPETLASDRKYGVVNMSALLPEEAHQLSQYSLIVDEMLHAGWEVVLLPHVRRPGNDDRDRLLKLMEGYDGRVSLVTTHLSPSAVHELVGSAEMVVTGRMHLAILATISGSPAVTLASQGKVVGLYQSLGRESWAIDPSSDFGSFVAEEVRIISLCDGKALIDEVAIDRLVELAGLPFGLSLT</sequence>